<dbReference type="Proteomes" id="UP000092445">
    <property type="component" value="Unassembled WGS sequence"/>
</dbReference>
<evidence type="ECO:0000313" key="2">
    <source>
        <dbReference type="EnsemblMetazoa" id="GPAI024092-PA"/>
    </source>
</evidence>
<dbReference type="VEuPathDB" id="VectorBase:GPAI024092"/>
<accession>A0A1A9ZT44</accession>
<dbReference type="AlphaFoldDB" id="A0A1A9ZT44"/>
<organism evidence="2 3">
    <name type="scientific">Glossina pallidipes</name>
    <name type="common">Tsetse fly</name>
    <dbReference type="NCBI Taxonomy" id="7398"/>
    <lineage>
        <taxon>Eukaryota</taxon>
        <taxon>Metazoa</taxon>
        <taxon>Ecdysozoa</taxon>
        <taxon>Arthropoda</taxon>
        <taxon>Hexapoda</taxon>
        <taxon>Insecta</taxon>
        <taxon>Pterygota</taxon>
        <taxon>Neoptera</taxon>
        <taxon>Endopterygota</taxon>
        <taxon>Diptera</taxon>
        <taxon>Brachycera</taxon>
        <taxon>Muscomorpha</taxon>
        <taxon>Hippoboscoidea</taxon>
        <taxon>Glossinidae</taxon>
        <taxon>Glossina</taxon>
    </lineage>
</organism>
<protein>
    <submittedName>
        <fullName evidence="2">Uncharacterized protein</fullName>
    </submittedName>
</protein>
<proteinExistence type="predicted"/>
<name>A0A1A9ZT44_GLOPL</name>
<sequence>MKAQITSKITLYTTHYTHTTTLTFAYFTGYSYPSFHAVLMVMGMGIHVGCYREFEICSSTIRYCRGVKLTELERLQYFKIEILGTDGYGNNPVFNISTKKRVIRHFSMATLRLLVCAIKFIELIKAKRLTHPDLRPINGKMAECNPYLRLLRFDGNSPSSGTPDTRKRMRQTRIPVA</sequence>
<feature type="region of interest" description="Disordered" evidence="1">
    <location>
        <begin position="154"/>
        <end position="177"/>
    </location>
</feature>
<dbReference type="EnsemblMetazoa" id="GPAI024092-RA">
    <property type="protein sequence ID" value="GPAI024092-PA"/>
    <property type="gene ID" value="GPAI024092"/>
</dbReference>
<evidence type="ECO:0000313" key="3">
    <source>
        <dbReference type="Proteomes" id="UP000092445"/>
    </source>
</evidence>
<evidence type="ECO:0000256" key="1">
    <source>
        <dbReference type="SAM" id="MobiDB-lite"/>
    </source>
</evidence>
<reference evidence="2" key="2">
    <citation type="submission" date="2020-05" db="UniProtKB">
        <authorList>
            <consortium name="EnsemblMetazoa"/>
        </authorList>
    </citation>
    <scope>IDENTIFICATION</scope>
    <source>
        <strain evidence="2">IAEA</strain>
    </source>
</reference>
<reference evidence="3" key="1">
    <citation type="submission" date="2014-03" db="EMBL/GenBank/DDBJ databases">
        <authorList>
            <person name="Aksoy S."/>
            <person name="Warren W."/>
            <person name="Wilson R.K."/>
        </authorList>
    </citation>
    <scope>NUCLEOTIDE SEQUENCE [LARGE SCALE GENOMIC DNA]</scope>
    <source>
        <strain evidence="3">IAEA</strain>
    </source>
</reference>
<keyword evidence="3" id="KW-1185">Reference proteome</keyword>